<dbReference type="PRINTS" id="PR00253">
    <property type="entry name" value="GABAARECEPTR"/>
</dbReference>
<dbReference type="PANTHER" id="PTHR18945">
    <property type="entry name" value="NEUROTRANSMITTER GATED ION CHANNEL"/>
    <property type="match status" value="1"/>
</dbReference>
<feature type="transmembrane region" description="Helical" evidence="1">
    <location>
        <begin position="223"/>
        <end position="242"/>
    </location>
</feature>
<dbReference type="InterPro" id="IPR038050">
    <property type="entry name" value="Neuro_actylchol_rec"/>
</dbReference>
<keyword evidence="1" id="KW-0472">Membrane</keyword>
<dbReference type="AlphaFoldDB" id="A0A482VGQ0"/>
<dbReference type="EMBL" id="QDEB01102434">
    <property type="protein sequence ID" value="RZC31796.1"/>
    <property type="molecule type" value="Genomic_DNA"/>
</dbReference>
<dbReference type="GO" id="GO:0004888">
    <property type="term" value="F:transmembrane signaling receptor activity"/>
    <property type="evidence" value="ECO:0007669"/>
    <property type="project" value="InterPro"/>
</dbReference>
<evidence type="ECO:0000256" key="1">
    <source>
        <dbReference type="SAM" id="Phobius"/>
    </source>
</evidence>
<gene>
    <name evidence="3" type="ORF">BDFB_012733</name>
</gene>
<keyword evidence="1" id="KW-0812">Transmembrane</keyword>
<comment type="caution">
    <text evidence="3">The sequence shown here is derived from an EMBL/GenBank/DDBJ whole genome shotgun (WGS) entry which is preliminary data.</text>
</comment>
<dbReference type="GO" id="GO:0016020">
    <property type="term" value="C:membrane"/>
    <property type="evidence" value="ECO:0007669"/>
    <property type="project" value="InterPro"/>
</dbReference>
<accession>A0A482VGQ0</accession>
<dbReference type="InterPro" id="IPR006201">
    <property type="entry name" value="Neur_channel"/>
</dbReference>
<keyword evidence="4" id="KW-1185">Reference proteome</keyword>
<dbReference type="InterPro" id="IPR036719">
    <property type="entry name" value="Neuro-gated_channel_TM_sf"/>
</dbReference>
<dbReference type="InterPro" id="IPR006028">
    <property type="entry name" value="GABAA/Glycine_rcpt"/>
</dbReference>
<keyword evidence="1" id="KW-1133">Transmembrane helix</keyword>
<evidence type="ECO:0000313" key="4">
    <source>
        <dbReference type="Proteomes" id="UP000292052"/>
    </source>
</evidence>
<dbReference type="Proteomes" id="UP000292052">
    <property type="component" value="Unassembled WGS sequence"/>
</dbReference>
<name>A0A482VGQ0_ASBVE</name>
<feature type="domain" description="Neurotransmitter-gated ion-channel transmembrane" evidence="2">
    <location>
        <begin position="30"/>
        <end position="237"/>
    </location>
</feature>
<sequence length="243" mass="28107">MVVSDDSYSELTITLKFHRDIGYYLFDFFLPSFLLVFTAWVTFWLQADAGPPRATLGASTVIAFVTLHLGVAKDIPKVSYTKASDIWFLGISLFIFTSLAEFAFVNVIWRRKKTIELKKSKSKYILKSAVMPSIARSDLRKYESTQTLWTPSSESLTTLSAQSLPRDQQYNEIYRNVENGKQNETRNGHSTVSIPEDVMRNQNQWKTMTPHEVAIWVDRKARIVFPIVFLIFNVFYWIFVYLG</sequence>
<dbReference type="Gene3D" id="1.20.58.390">
    <property type="entry name" value="Neurotransmitter-gated ion-channel transmembrane domain"/>
    <property type="match status" value="1"/>
</dbReference>
<protein>
    <submittedName>
        <fullName evidence="3">Neur chan memb domain containing protein</fullName>
    </submittedName>
</protein>
<dbReference type="GO" id="GO:0005230">
    <property type="term" value="F:extracellular ligand-gated monoatomic ion channel activity"/>
    <property type="evidence" value="ECO:0007669"/>
    <property type="project" value="UniProtKB-ARBA"/>
</dbReference>
<dbReference type="Pfam" id="PF02932">
    <property type="entry name" value="Neur_chan_memb"/>
    <property type="match status" value="1"/>
</dbReference>
<dbReference type="GO" id="GO:0099095">
    <property type="term" value="F:ligand-gated monoatomic anion channel activity"/>
    <property type="evidence" value="ECO:0007669"/>
    <property type="project" value="UniProtKB-ARBA"/>
</dbReference>
<dbReference type="OrthoDB" id="3176171at2759"/>
<evidence type="ECO:0000259" key="2">
    <source>
        <dbReference type="Pfam" id="PF02932"/>
    </source>
</evidence>
<feature type="transmembrane region" description="Helical" evidence="1">
    <location>
        <begin position="21"/>
        <end position="45"/>
    </location>
</feature>
<proteinExistence type="predicted"/>
<dbReference type="CDD" id="cd19049">
    <property type="entry name" value="LGIC_TM_anion"/>
    <property type="match status" value="1"/>
</dbReference>
<feature type="transmembrane region" description="Helical" evidence="1">
    <location>
        <begin position="86"/>
        <end position="109"/>
    </location>
</feature>
<dbReference type="SUPFAM" id="SSF90112">
    <property type="entry name" value="Neurotransmitter-gated ion-channel transmembrane pore"/>
    <property type="match status" value="1"/>
</dbReference>
<dbReference type="InterPro" id="IPR006029">
    <property type="entry name" value="Neurotrans-gated_channel_TM"/>
</dbReference>
<dbReference type="GO" id="GO:0005254">
    <property type="term" value="F:chloride channel activity"/>
    <property type="evidence" value="ECO:0007669"/>
    <property type="project" value="UniProtKB-ARBA"/>
</dbReference>
<dbReference type="STRING" id="1661398.A0A482VGQ0"/>
<evidence type="ECO:0000313" key="3">
    <source>
        <dbReference type="EMBL" id="RZC31796.1"/>
    </source>
</evidence>
<reference evidence="3 4" key="1">
    <citation type="submission" date="2017-03" db="EMBL/GenBank/DDBJ databases">
        <title>Genome of the blue death feigning beetle - Asbolus verrucosus.</title>
        <authorList>
            <person name="Rider S.D."/>
        </authorList>
    </citation>
    <scope>NUCLEOTIDE SEQUENCE [LARGE SCALE GENOMIC DNA]</scope>
    <source>
        <strain evidence="3">Butters</strain>
        <tissue evidence="3">Head and leg muscle</tissue>
    </source>
</reference>
<organism evidence="3 4">
    <name type="scientific">Asbolus verrucosus</name>
    <name type="common">Desert ironclad beetle</name>
    <dbReference type="NCBI Taxonomy" id="1661398"/>
    <lineage>
        <taxon>Eukaryota</taxon>
        <taxon>Metazoa</taxon>
        <taxon>Ecdysozoa</taxon>
        <taxon>Arthropoda</taxon>
        <taxon>Hexapoda</taxon>
        <taxon>Insecta</taxon>
        <taxon>Pterygota</taxon>
        <taxon>Neoptera</taxon>
        <taxon>Endopterygota</taxon>
        <taxon>Coleoptera</taxon>
        <taxon>Polyphaga</taxon>
        <taxon>Cucujiformia</taxon>
        <taxon>Tenebrionidae</taxon>
        <taxon>Pimeliinae</taxon>
        <taxon>Asbolus</taxon>
    </lineage>
</organism>